<proteinExistence type="predicted"/>
<dbReference type="AlphaFoldDB" id="A0A6I3L0H2"/>
<reference evidence="1 2" key="1">
    <citation type="submission" date="2019-11" db="EMBL/GenBank/DDBJ databases">
        <title>Nocardia sp. nov. CT2-14 isolated from soil.</title>
        <authorList>
            <person name="Kanchanasin P."/>
            <person name="Tanasupawat S."/>
            <person name="Yuki M."/>
            <person name="Kudo T."/>
        </authorList>
    </citation>
    <scope>NUCLEOTIDE SEQUENCE [LARGE SCALE GENOMIC DNA]</scope>
    <source>
        <strain evidence="1 2">CT2-14</strain>
    </source>
</reference>
<comment type="caution">
    <text evidence="1">The sequence shown here is derived from an EMBL/GenBank/DDBJ whole genome shotgun (WGS) entry which is preliminary data.</text>
</comment>
<evidence type="ECO:0000313" key="2">
    <source>
        <dbReference type="Proteomes" id="UP000432464"/>
    </source>
</evidence>
<accession>A0A6I3L0H2</accession>
<dbReference type="RefSeq" id="WP_154789656.1">
    <property type="nucleotide sequence ID" value="NZ_WMBB01000009.1"/>
</dbReference>
<evidence type="ECO:0000313" key="1">
    <source>
        <dbReference type="EMBL" id="MTE15251.1"/>
    </source>
</evidence>
<name>A0A6I3L0H2_9NOCA</name>
<sequence>MSGGPVPRSSDRTPMVEALSEWRLRELLAEVQDRLVQVQAGGDDEHGVDQPVHAVVHIHDLRAPLP</sequence>
<dbReference type="EMBL" id="WMBB01000009">
    <property type="protein sequence ID" value="MTE15251.1"/>
    <property type="molecule type" value="Genomic_DNA"/>
</dbReference>
<keyword evidence="2" id="KW-1185">Reference proteome</keyword>
<protein>
    <submittedName>
        <fullName evidence="1">Uncharacterized protein</fullName>
    </submittedName>
</protein>
<organism evidence="1 2">
    <name type="scientific">Nocardia aurantiaca</name>
    <dbReference type="NCBI Taxonomy" id="2675850"/>
    <lineage>
        <taxon>Bacteria</taxon>
        <taxon>Bacillati</taxon>
        <taxon>Actinomycetota</taxon>
        <taxon>Actinomycetes</taxon>
        <taxon>Mycobacteriales</taxon>
        <taxon>Nocardiaceae</taxon>
        <taxon>Nocardia</taxon>
    </lineage>
</organism>
<gene>
    <name evidence="1" type="ORF">GLP40_21045</name>
</gene>
<dbReference type="Proteomes" id="UP000432464">
    <property type="component" value="Unassembled WGS sequence"/>
</dbReference>